<dbReference type="InterPro" id="IPR025924">
    <property type="entry name" value="YHYH_dom"/>
</dbReference>
<evidence type="ECO:0000313" key="5">
    <source>
        <dbReference type="Proteomes" id="UP001500067"/>
    </source>
</evidence>
<accession>A0ABP8NMH0</accession>
<feature type="domain" description="Secretion system C-terminal sorting" evidence="3">
    <location>
        <begin position="342"/>
        <end position="410"/>
    </location>
</feature>
<dbReference type="EMBL" id="BAABFA010000019">
    <property type="protein sequence ID" value="GAA4468784.1"/>
    <property type="molecule type" value="Genomic_DNA"/>
</dbReference>
<name>A0ABP8NMH0_9BACT</name>
<dbReference type="NCBIfam" id="TIGR04183">
    <property type="entry name" value="Por_Secre_tail"/>
    <property type="match status" value="1"/>
</dbReference>
<reference evidence="5" key="1">
    <citation type="journal article" date="2019" name="Int. J. Syst. Evol. Microbiol.">
        <title>The Global Catalogue of Microorganisms (GCM) 10K type strain sequencing project: providing services to taxonomists for standard genome sequencing and annotation.</title>
        <authorList>
            <consortium name="The Broad Institute Genomics Platform"/>
            <consortium name="The Broad Institute Genome Sequencing Center for Infectious Disease"/>
            <person name="Wu L."/>
            <person name="Ma J."/>
        </authorList>
    </citation>
    <scope>NUCLEOTIDE SEQUENCE [LARGE SCALE GENOMIC DNA]</scope>
    <source>
        <strain evidence="5">JCM 32105</strain>
    </source>
</reference>
<organism evidence="4 5">
    <name type="scientific">Nemorincola caseinilytica</name>
    <dbReference type="NCBI Taxonomy" id="2054315"/>
    <lineage>
        <taxon>Bacteria</taxon>
        <taxon>Pseudomonadati</taxon>
        <taxon>Bacteroidota</taxon>
        <taxon>Chitinophagia</taxon>
        <taxon>Chitinophagales</taxon>
        <taxon>Chitinophagaceae</taxon>
        <taxon>Nemorincola</taxon>
    </lineage>
</organism>
<proteinExistence type="predicted"/>
<gene>
    <name evidence="4" type="ORF">GCM10023093_27050</name>
</gene>
<dbReference type="Pfam" id="PF18962">
    <property type="entry name" value="Por_Secre_tail"/>
    <property type="match status" value="1"/>
</dbReference>
<dbReference type="Proteomes" id="UP001500067">
    <property type="component" value="Unassembled WGS sequence"/>
</dbReference>
<evidence type="ECO:0000259" key="2">
    <source>
        <dbReference type="Pfam" id="PF14240"/>
    </source>
</evidence>
<keyword evidence="1" id="KW-0732">Signal</keyword>
<comment type="caution">
    <text evidence="4">The sequence shown here is derived from an EMBL/GenBank/DDBJ whole genome shotgun (WGS) entry which is preliminary data.</text>
</comment>
<feature type="domain" description="YHYH" evidence="2">
    <location>
        <begin position="102"/>
        <end position="287"/>
    </location>
</feature>
<dbReference type="Pfam" id="PF14240">
    <property type="entry name" value="YHYH"/>
    <property type="match status" value="1"/>
</dbReference>
<feature type="chain" id="PRO_5045947381" description="T9SS type A sorting domain-containing protein" evidence="1">
    <location>
        <begin position="41"/>
        <end position="414"/>
    </location>
</feature>
<keyword evidence="5" id="KW-1185">Reference proteome</keyword>
<feature type="signal peptide" evidence="1">
    <location>
        <begin position="1"/>
        <end position="40"/>
    </location>
</feature>
<evidence type="ECO:0000259" key="3">
    <source>
        <dbReference type="Pfam" id="PF18962"/>
    </source>
</evidence>
<sequence length="414" mass="45218">MSSYTITGNCNISSPLRSDNMNRKTLLLAIMLLSSRMLTAQVTDPMIINWWFNTTGHTYSGILTDVEAVYYTTATVYVKTSGVPNYYMHGVTHNDATDLDATWTIPRVPTPATTPMGVMGGQIGLMLDGSVFFHPGDAQSYMNAGVWNRLAYYFEGMDMDASNGHSTPTNMYHHHFDNLKLHGWDATQHSPIVAYAWDGYPVYGPYGYANADGTGGITRIRSGYVTKTYTTRTSGPAVDASYPIGCFIEDWQYTASAGDLDAHNGRFCKTPEYPAGTYAYFTTVDAALKPAYPYFIGPTFYGAFSNTNTGPTGGHTTVPGTATPYTPTKVKEIAAIEAGIKLYPVPVVTDLTIELQENKPYTVTVFDVKGTITSSKKITATTTVDMSTLPYGVYFVQVADEANGTGFVKRIVKQ</sequence>
<dbReference type="InterPro" id="IPR026444">
    <property type="entry name" value="Secre_tail"/>
</dbReference>
<evidence type="ECO:0008006" key="6">
    <source>
        <dbReference type="Google" id="ProtNLM"/>
    </source>
</evidence>
<protein>
    <recommendedName>
        <fullName evidence="6">T9SS type A sorting domain-containing protein</fullName>
    </recommendedName>
</protein>
<evidence type="ECO:0000313" key="4">
    <source>
        <dbReference type="EMBL" id="GAA4468784.1"/>
    </source>
</evidence>
<evidence type="ECO:0000256" key="1">
    <source>
        <dbReference type="SAM" id="SignalP"/>
    </source>
</evidence>